<name>A0A126Q0I9_ALTMA</name>
<dbReference type="AlphaFoldDB" id="A0A126Q0I9"/>
<evidence type="ECO:0000313" key="1">
    <source>
        <dbReference type="EMBL" id="AMJ98550.1"/>
    </source>
</evidence>
<reference evidence="1 2" key="1">
    <citation type="submission" date="2015-12" db="EMBL/GenBank/DDBJ databases">
        <authorList>
            <person name="Shamseldin A."/>
            <person name="Moawad H."/>
            <person name="Abd El-Rahim W.M."/>
            <person name="Sadowsky M.J."/>
        </authorList>
    </citation>
    <scope>NUCLEOTIDE SEQUENCE [LARGE SCALE GENOMIC DNA]</scope>
    <source>
        <strain evidence="1 2">D7</strain>
    </source>
</reference>
<dbReference type="Proteomes" id="UP000063991">
    <property type="component" value="Chromosome"/>
</dbReference>
<proteinExistence type="predicted"/>
<accession>A0A126Q0I9</accession>
<dbReference type="EMBL" id="CP014323">
    <property type="protein sequence ID" value="AMJ98550.1"/>
    <property type="molecule type" value="Genomic_DNA"/>
</dbReference>
<dbReference type="OrthoDB" id="6352042at2"/>
<protein>
    <submittedName>
        <fullName evidence="1">Uncharacterized protein</fullName>
    </submittedName>
</protein>
<sequence length="416" mass="45787">MKSSKTIIALSLVLSLSACGGGGSDPEPVNNDQVDGISDNGNEVIVDAVDGELKTNVGLNAYAKVNPNNGLHETLGENSLSCSSNDAFLFETEHFQVFSETEYDINDYKLVAGVLDETVFGIFSETEEIGSLTGLSIGEYMQKRRSIAKFALDTLIKNYFELDSVRNSLPESSADWSEDEKIDYAWDKYIEASKDEQIALAIEAGGVDGYSWSEDDISHGNFIKVCMHSNTSSYVEETYTGINIVAPSVSLPDDYRGAVRNAMIQMYQVGVSNSVHGNLLPKWFANGQANYFTGIPADRNDHGLYDTTFVVSEEDLENLNDDPSLQSHFALAYQYLSNANVPGQSLFDIPLEMASDSDVYKLSDLESDYPYEKPTSGSLESAAFIKAFDSVALVDETGEPLSYQRYKYEYHSLMAN</sequence>
<dbReference type="RefSeq" id="WP_061095089.1">
    <property type="nucleotide sequence ID" value="NZ_CP014323.1"/>
</dbReference>
<dbReference type="PROSITE" id="PS51257">
    <property type="entry name" value="PROKAR_LIPOPROTEIN"/>
    <property type="match status" value="1"/>
</dbReference>
<organism evidence="1 2">
    <name type="scientific">Alteromonas macleodii</name>
    <name type="common">Pseudoalteromonas macleodii</name>
    <dbReference type="NCBI Taxonomy" id="28108"/>
    <lineage>
        <taxon>Bacteria</taxon>
        <taxon>Pseudomonadati</taxon>
        <taxon>Pseudomonadota</taxon>
        <taxon>Gammaproteobacteria</taxon>
        <taxon>Alteromonadales</taxon>
        <taxon>Alteromonadaceae</taxon>
        <taxon>Alteromonas/Salinimonas group</taxon>
        <taxon>Alteromonas</taxon>
    </lineage>
</organism>
<gene>
    <name evidence="1" type="ORF">AVL55_10440</name>
</gene>
<evidence type="ECO:0000313" key="2">
    <source>
        <dbReference type="Proteomes" id="UP000063991"/>
    </source>
</evidence>
<dbReference type="GeneID" id="56269331"/>